<feature type="compositionally biased region" description="Low complexity" evidence="2">
    <location>
        <begin position="701"/>
        <end position="714"/>
    </location>
</feature>
<organism evidence="3 4">
    <name type="scientific">Phytophthora fragariae</name>
    <dbReference type="NCBI Taxonomy" id="53985"/>
    <lineage>
        <taxon>Eukaryota</taxon>
        <taxon>Sar</taxon>
        <taxon>Stramenopiles</taxon>
        <taxon>Oomycota</taxon>
        <taxon>Peronosporomycetes</taxon>
        <taxon>Peronosporales</taxon>
        <taxon>Peronosporaceae</taxon>
        <taxon>Phytophthora</taxon>
    </lineage>
</organism>
<feature type="coiled-coil region" evidence="1">
    <location>
        <begin position="113"/>
        <end position="164"/>
    </location>
</feature>
<dbReference type="OrthoDB" id="91829at2759"/>
<sequence>MSDPDVQPDASPDAGDDLRAAVFAGAGQSTQPPRPCEHCDHAPSDLSAAATPLEVDLRALQTAASSAHTFIGAYRELLSKHQQAVRALIRARRHNEELHAQARPPWDMARAFVDFAQHRYDVSQERVRQVEQQEADTRQVNEQLRDELKELAALKLRYSILEETSADAYARLLQYTVSVERCPFSERGPPRVVWSTLFRPTKVCRSYSAWQSVPRACKVTRDKPLPVAKSPRSPHPLTQDLLNVCDERDRFHQELKELQPRLDTAESSRDTVLQDLFQLQQKHADLRKSHTDLERYYSQWKARAEDLDRENRQLRRDLDHARRPRDRSTLGRENYQLRRDLDRARRRLDDSALGQENRRLRRDLDQARQQLAGSAAAAGLQAARLEIHVRGEKIAELESLLAKANERRAQLHRVHERTVDKLDSANRTVQGLRRDLESHRGSRHTDRLQAAKRRIQELTQELDSLCGDGGHARLQTAERKVEDLTRELNSARRQHAQAEDSLQGAQEACRKVNAERGHLIKDRDDAVQSLKHVQSRVSHHEAEIAKVGQLRQERDGFRQERDQLRQEQGKIATQVAQLTAQLGQLSQDRDAAVSKRDEAIHEGQKYYESHRDILAQIADMQHSYRLVRQDFDRVQDQQDSLRQERQDLLSSYASIAGEQDCALDRLASIASTALHGTPAERGGQVAPPAPDAHLSRKRSRSPSPSSADPNSSPPKRARPSPHPAATGSSASVPDPSPGGDVPASLPFLATDLPVEEGGSDYEFLGSDPSSSGDESEGGGSIHSSAGVDTPSPVPALYPEVRPHPQHLRIGRVPSAVPLQLQPAAAASVSGDPESSSPVVGADGFGAEPRTTSAAQTSKSAVASEDSDAIFDASDDESSQADATGSPPADSGEPDAIFEDSDDERLQVALARSRSDARPRAGARRRSSSSVPDDGSGSAAIPIVLDRSDDIDGATESVSTESLGDPASPRASAEASTTFQPFAPVSEFVPGLHQSRDIPRSAIVPWEPAQIRVLPLDTITPRILISQKVLPPGWLFPKRTGRAGQLDPVLYLPELITERNVTDLYLDDSWEALDLDSTKPLTFDPDLCPPLAAITDEFLALAKDHMQAIWESTHSFPIPRSKQTAEPWAASFYSGRKNRSSHAREKFRAWEDRVFELIRRTGCCDLDVLLDPVFLRFPQQSEETTWFPGREALAEGRPAPKSLKAALRDCDQASAWRNHYRMNPGSHPALKIRRLRLKFTPSDPPAQ</sequence>
<feature type="compositionally biased region" description="Polar residues" evidence="2">
    <location>
        <begin position="849"/>
        <end position="860"/>
    </location>
</feature>
<name>A0A6A3VW27_9STRA</name>
<dbReference type="EMBL" id="QXGB01003861">
    <property type="protein sequence ID" value="KAE9168610.1"/>
    <property type="molecule type" value="Genomic_DNA"/>
</dbReference>
<comment type="caution">
    <text evidence="3">The sequence shown here is derived from an EMBL/GenBank/DDBJ whole genome shotgun (WGS) entry which is preliminary data.</text>
</comment>
<protein>
    <submittedName>
        <fullName evidence="3">Uncharacterized protein</fullName>
    </submittedName>
</protein>
<feature type="compositionally biased region" description="Low complexity" evidence="2">
    <location>
        <begin position="813"/>
        <end position="829"/>
    </location>
</feature>
<dbReference type="AlphaFoldDB" id="A0A6A3VW27"/>
<accession>A0A6A3VW27</accession>
<evidence type="ECO:0000256" key="1">
    <source>
        <dbReference type="SAM" id="Coils"/>
    </source>
</evidence>
<keyword evidence="4" id="KW-1185">Reference proteome</keyword>
<evidence type="ECO:0000313" key="4">
    <source>
        <dbReference type="Proteomes" id="UP000433483"/>
    </source>
</evidence>
<evidence type="ECO:0000313" key="3">
    <source>
        <dbReference type="EMBL" id="KAE9168610.1"/>
    </source>
</evidence>
<feature type="coiled-coil region" evidence="1">
    <location>
        <begin position="441"/>
        <end position="515"/>
    </location>
</feature>
<feature type="coiled-coil region" evidence="1">
    <location>
        <begin position="350"/>
        <end position="414"/>
    </location>
</feature>
<feature type="region of interest" description="Disordered" evidence="2">
    <location>
        <begin position="1"/>
        <end position="43"/>
    </location>
</feature>
<reference evidence="3 4" key="1">
    <citation type="submission" date="2018-08" db="EMBL/GenBank/DDBJ databases">
        <title>Genomic investigation of the strawberry pathogen Phytophthora fragariae indicates pathogenicity is determined by transcriptional variation in three key races.</title>
        <authorList>
            <person name="Adams T.M."/>
            <person name="Armitage A.D."/>
            <person name="Sobczyk M.K."/>
            <person name="Bates H.J."/>
            <person name="Dunwell J.M."/>
            <person name="Nellist C.F."/>
            <person name="Harrison R.J."/>
        </authorList>
    </citation>
    <scope>NUCLEOTIDE SEQUENCE [LARGE SCALE GENOMIC DNA]</scope>
    <source>
        <strain evidence="3 4">NOV-27</strain>
    </source>
</reference>
<dbReference type="PANTHER" id="PTHR23159">
    <property type="entry name" value="CENTROSOMAL PROTEIN 2"/>
    <property type="match status" value="1"/>
</dbReference>
<feature type="region of interest" description="Disordered" evidence="2">
    <location>
        <begin position="677"/>
        <end position="974"/>
    </location>
</feature>
<feature type="compositionally biased region" description="Acidic residues" evidence="2">
    <location>
        <begin position="864"/>
        <end position="878"/>
    </location>
</feature>
<dbReference type="Gene3D" id="1.10.287.1490">
    <property type="match status" value="2"/>
</dbReference>
<proteinExistence type="predicted"/>
<dbReference type="Proteomes" id="UP000433483">
    <property type="component" value="Unassembled WGS sequence"/>
</dbReference>
<gene>
    <name evidence="3" type="ORF">PF005_g28302</name>
</gene>
<feature type="compositionally biased region" description="Acidic residues" evidence="2">
    <location>
        <begin position="891"/>
        <end position="902"/>
    </location>
</feature>
<keyword evidence="1" id="KW-0175">Coiled coil</keyword>
<dbReference type="PANTHER" id="PTHR23159:SF31">
    <property type="entry name" value="CENTROSOME-ASSOCIATED PROTEIN CEP250 ISOFORM X1"/>
    <property type="match status" value="1"/>
</dbReference>
<evidence type="ECO:0000256" key="2">
    <source>
        <dbReference type="SAM" id="MobiDB-lite"/>
    </source>
</evidence>